<dbReference type="AlphaFoldDB" id="A0A9W6N402"/>
<dbReference type="Proteomes" id="UP001143364">
    <property type="component" value="Unassembled WGS sequence"/>
</dbReference>
<comment type="caution">
    <text evidence="1">The sequence shown here is derived from an EMBL/GenBank/DDBJ whole genome shotgun (WGS) entry which is preliminary data.</text>
</comment>
<keyword evidence="2" id="KW-1185">Reference proteome</keyword>
<proteinExistence type="predicted"/>
<name>A0A9W6N402_9HYPH</name>
<reference evidence="1" key="2">
    <citation type="submission" date="2023-01" db="EMBL/GenBank/DDBJ databases">
        <authorList>
            <person name="Sun Q."/>
            <person name="Evtushenko L."/>
        </authorList>
    </citation>
    <scope>NUCLEOTIDE SEQUENCE</scope>
    <source>
        <strain evidence="1">VKM B-2555</strain>
    </source>
</reference>
<organism evidence="1 2">
    <name type="scientific">Methylopila jiangsuensis</name>
    <dbReference type="NCBI Taxonomy" id="586230"/>
    <lineage>
        <taxon>Bacteria</taxon>
        <taxon>Pseudomonadati</taxon>
        <taxon>Pseudomonadota</taxon>
        <taxon>Alphaproteobacteria</taxon>
        <taxon>Hyphomicrobiales</taxon>
        <taxon>Methylopilaceae</taxon>
        <taxon>Methylopila</taxon>
    </lineage>
</organism>
<protein>
    <submittedName>
        <fullName evidence="1">Uncharacterized protein</fullName>
    </submittedName>
</protein>
<accession>A0A9W6N402</accession>
<gene>
    <name evidence="1" type="ORF">GCM10008171_21090</name>
</gene>
<evidence type="ECO:0000313" key="1">
    <source>
        <dbReference type="EMBL" id="GLK76855.1"/>
    </source>
</evidence>
<dbReference type="EMBL" id="BSFK01000010">
    <property type="protein sequence ID" value="GLK76855.1"/>
    <property type="molecule type" value="Genomic_DNA"/>
</dbReference>
<reference evidence="1" key="1">
    <citation type="journal article" date="2014" name="Int. J. Syst. Evol. Microbiol.">
        <title>Complete genome sequence of Corynebacterium casei LMG S-19264T (=DSM 44701T), isolated from a smear-ripened cheese.</title>
        <authorList>
            <consortium name="US DOE Joint Genome Institute (JGI-PGF)"/>
            <person name="Walter F."/>
            <person name="Albersmeier A."/>
            <person name="Kalinowski J."/>
            <person name="Ruckert C."/>
        </authorList>
    </citation>
    <scope>NUCLEOTIDE SEQUENCE</scope>
    <source>
        <strain evidence="1">VKM B-2555</strain>
    </source>
</reference>
<sequence length="62" mass="7044">MGADERRIEQQMVVPRFGDQLSNTRSRKIAPMRDRAQRLHIPALRIRQSGTHGASAHLPQEA</sequence>
<evidence type="ECO:0000313" key="2">
    <source>
        <dbReference type="Proteomes" id="UP001143364"/>
    </source>
</evidence>